<dbReference type="Pfam" id="PF18142">
    <property type="entry name" value="SLATT_fungal"/>
    <property type="match status" value="1"/>
</dbReference>
<organism evidence="3 4">
    <name type="scientific">Mycena chlorophos</name>
    <name type="common">Agaric fungus</name>
    <name type="synonym">Agaricus chlorophos</name>
    <dbReference type="NCBI Taxonomy" id="658473"/>
    <lineage>
        <taxon>Eukaryota</taxon>
        <taxon>Fungi</taxon>
        <taxon>Dikarya</taxon>
        <taxon>Basidiomycota</taxon>
        <taxon>Agaricomycotina</taxon>
        <taxon>Agaricomycetes</taxon>
        <taxon>Agaricomycetidae</taxon>
        <taxon>Agaricales</taxon>
        <taxon>Marasmiineae</taxon>
        <taxon>Mycenaceae</taxon>
        <taxon>Mycena</taxon>
    </lineage>
</organism>
<feature type="compositionally biased region" description="Low complexity" evidence="1">
    <location>
        <begin position="13"/>
        <end position="29"/>
    </location>
</feature>
<proteinExistence type="predicted"/>
<name>A0A8H6SUI6_MYCCL</name>
<comment type="caution">
    <text evidence="3">The sequence shown here is derived from an EMBL/GenBank/DDBJ whole genome shotgun (WGS) entry which is preliminary data.</text>
</comment>
<dbReference type="AlphaFoldDB" id="A0A8H6SUI6"/>
<dbReference type="EMBL" id="JACAZE010000010">
    <property type="protein sequence ID" value="KAF7305513.1"/>
    <property type="molecule type" value="Genomic_DNA"/>
</dbReference>
<gene>
    <name evidence="3" type="ORF">HMN09_00804200</name>
</gene>
<sequence length="480" mass="51659">MDTPSTPSNIAGSTNRNPPTSSPTTTDSPLAAHSARASTTSGRPDVATQSPPNPSSTLSESRPEHQYAPVASGSRTITAVTEPIREAPSREANASRASDSSVSSGELSQLRTASTSSLQPPHTPTQDNTQSTSDQSRPKSPHPQVVFSPQTTISREAGVARQPSSENAFFPRPATSRTIARPRTEAHTPMQPQPPLHRSLTDETRAYAQAEVQRGEERPGIRRADSAPTDEPQRAALAFRGETSTRAWIRTQSPEMLPFPQHPERIEVRPPGTNGAALNSPNSYVSGMPSPAPATGPQPPPKPISIYRQNSASVPPRSELDWIVPRAESSGRSESRPKTLEERLRPTIEAAKIERDHCKVKALYTGYSLNAAIGLQVVFGALTTGLSAALSGHKVSIMTAVLGLGGMSTILASYLARVRGSNEPEVSIARGKDLEGFIRECEVFVLDHGHVTGPEFDDKLAEYRNRFEEMMGNERRLSGP</sequence>
<keyword evidence="4" id="KW-1185">Reference proteome</keyword>
<reference evidence="3" key="1">
    <citation type="submission" date="2020-05" db="EMBL/GenBank/DDBJ databases">
        <title>Mycena genomes resolve the evolution of fungal bioluminescence.</title>
        <authorList>
            <person name="Tsai I.J."/>
        </authorList>
    </citation>
    <scope>NUCLEOTIDE SEQUENCE</scope>
    <source>
        <strain evidence="3">110903Hualien_Pintung</strain>
    </source>
</reference>
<feature type="compositionally biased region" description="Polar residues" evidence="1">
    <location>
        <begin position="105"/>
        <end position="135"/>
    </location>
</feature>
<evidence type="ECO:0000256" key="1">
    <source>
        <dbReference type="SAM" id="MobiDB-lite"/>
    </source>
</evidence>
<evidence type="ECO:0000313" key="3">
    <source>
        <dbReference type="EMBL" id="KAF7305513.1"/>
    </source>
</evidence>
<feature type="compositionally biased region" description="Basic and acidic residues" evidence="1">
    <location>
        <begin position="213"/>
        <end position="225"/>
    </location>
</feature>
<feature type="region of interest" description="Disordered" evidence="1">
    <location>
        <begin position="1"/>
        <end position="309"/>
    </location>
</feature>
<dbReference type="InterPro" id="IPR041622">
    <property type="entry name" value="SLATT_fungi"/>
</dbReference>
<feature type="compositionally biased region" description="Polar residues" evidence="1">
    <location>
        <begin position="36"/>
        <end position="60"/>
    </location>
</feature>
<feature type="compositionally biased region" description="Polar residues" evidence="1">
    <location>
        <begin position="242"/>
        <end position="254"/>
    </location>
</feature>
<dbReference type="Proteomes" id="UP000613580">
    <property type="component" value="Unassembled WGS sequence"/>
</dbReference>
<feature type="compositionally biased region" description="Polar residues" evidence="1">
    <location>
        <begin position="276"/>
        <end position="285"/>
    </location>
</feature>
<dbReference type="OrthoDB" id="3245801at2759"/>
<dbReference type="NCBIfam" id="NF033635">
    <property type="entry name" value="SLATT_fungal"/>
    <property type="match status" value="1"/>
</dbReference>
<evidence type="ECO:0000313" key="4">
    <source>
        <dbReference type="Proteomes" id="UP000613580"/>
    </source>
</evidence>
<feature type="compositionally biased region" description="Pro residues" evidence="1">
    <location>
        <begin position="290"/>
        <end position="303"/>
    </location>
</feature>
<accession>A0A8H6SUI6</accession>
<protein>
    <submittedName>
        <fullName evidence="3">SLATT-fungal domain-containing protein</fullName>
    </submittedName>
</protein>
<evidence type="ECO:0000259" key="2">
    <source>
        <dbReference type="Pfam" id="PF18142"/>
    </source>
</evidence>
<feature type="compositionally biased region" description="Polar residues" evidence="1">
    <location>
        <begin position="1"/>
        <end position="12"/>
    </location>
</feature>
<feature type="domain" description="SMODS and SLOG-associating 2TM effector" evidence="2">
    <location>
        <begin position="351"/>
        <end position="473"/>
    </location>
</feature>
<feature type="compositionally biased region" description="Low complexity" evidence="1">
    <location>
        <begin position="92"/>
        <end position="104"/>
    </location>
</feature>